<feature type="region of interest" description="Disordered" evidence="1">
    <location>
        <begin position="107"/>
        <end position="150"/>
    </location>
</feature>
<evidence type="ECO:0000256" key="1">
    <source>
        <dbReference type="SAM" id="MobiDB-lite"/>
    </source>
</evidence>
<gene>
    <name evidence="3" type="ORF">BJEO58_01391</name>
</gene>
<proteinExistence type="predicted"/>
<accession>A0A2H1L4W2</accession>
<evidence type="ECO:0000256" key="2">
    <source>
        <dbReference type="SAM" id="Phobius"/>
    </source>
</evidence>
<dbReference type="AlphaFoldDB" id="A0A2H1L4W2"/>
<feature type="compositionally biased region" description="Basic and acidic residues" evidence="1">
    <location>
        <begin position="140"/>
        <end position="150"/>
    </location>
</feature>
<sequence>MSDPDIRMTDDVDVVVRRTPRFRAFLLLGVLLGFIAAGVLVVLPVDTSALTSDYSIGATMALLMLLLGMLGAGLGLGVALILDRLNARKVRTYTVRGEYIARKAPAGATPEFGQNGNAAASTADDQSPAGADGSASAAEGEQRPQGDVEQ</sequence>
<dbReference type="RefSeq" id="WP_101588745.1">
    <property type="nucleotide sequence ID" value="NZ_FXZM01000005.1"/>
</dbReference>
<keyword evidence="2" id="KW-0472">Membrane</keyword>
<evidence type="ECO:0000313" key="4">
    <source>
        <dbReference type="Proteomes" id="UP000234462"/>
    </source>
</evidence>
<protein>
    <submittedName>
        <fullName evidence="3">Uncharacterized protein</fullName>
    </submittedName>
</protein>
<keyword evidence="2" id="KW-0812">Transmembrane</keyword>
<name>A0A2H1L4W2_9MICO</name>
<dbReference type="Proteomes" id="UP000234462">
    <property type="component" value="Unassembled WGS sequence"/>
</dbReference>
<reference evidence="4" key="1">
    <citation type="submission" date="2017-03" db="EMBL/GenBank/DDBJ databases">
        <authorList>
            <person name="Monnet C."/>
        </authorList>
    </citation>
    <scope>NUCLEOTIDE SEQUENCE [LARGE SCALE GENOMIC DNA]</scope>
    <source>
        <strain evidence="4">SJ5-8</strain>
    </source>
</reference>
<keyword evidence="4" id="KW-1185">Reference proteome</keyword>
<dbReference type="EMBL" id="FXZM01000005">
    <property type="protein sequence ID" value="SMY11800.1"/>
    <property type="molecule type" value="Genomic_DNA"/>
</dbReference>
<keyword evidence="2" id="KW-1133">Transmembrane helix</keyword>
<organism evidence="3 4">
    <name type="scientific">Brevibacterium jeotgali</name>
    <dbReference type="NCBI Taxonomy" id="1262550"/>
    <lineage>
        <taxon>Bacteria</taxon>
        <taxon>Bacillati</taxon>
        <taxon>Actinomycetota</taxon>
        <taxon>Actinomycetes</taxon>
        <taxon>Micrococcales</taxon>
        <taxon>Brevibacteriaceae</taxon>
        <taxon>Brevibacterium</taxon>
    </lineage>
</organism>
<feature type="compositionally biased region" description="Low complexity" evidence="1">
    <location>
        <begin position="123"/>
        <end position="139"/>
    </location>
</feature>
<feature type="transmembrane region" description="Helical" evidence="2">
    <location>
        <begin position="57"/>
        <end position="82"/>
    </location>
</feature>
<feature type="transmembrane region" description="Helical" evidence="2">
    <location>
        <begin position="25"/>
        <end position="45"/>
    </location>
</feature>
<evidence type="ECO:0000313" key="3">
    <source>
        <dbReference type="EMBL" id="SMY11800.1"/>
    </source>
</evidence>